<evidence type="ECO:0000313" key="2">
    <source>
        <dbReference type="Proteomes" id="UP000824533"/>
    </source>
</evidence>
<dbReference type="EMBL" id="CM034408">
    <property type="protein sequence ID" value="KAJ0172200.1"/>
    <property type="molecule type" value="Genomic_DNA"/>
</dbReference>
<gene>
    <name evidence="1" type="ORF">K1T71_012173</name>
</gene>
<evidence type="ECO:0000313" key="1">
    <source>
        <dbReference type="EMBL" id="KAJ0172200.1"/>
    </source>
</evidence>
<organism evidence="1 2">
    <name type="scientific">Dendrolimus kikuchii</name>
    <dbReference type="NCBI Taxonomy" id="765133"/>
    <lineage>
        <taxon>Eukaryota</taxon>
        <taxon>Metazoa</taxon>
        <taxon>Ecdysozoa</taxon>
        <taxon>Arthropoda</taxon>
        <taxon>Hexapoda</taxon>
        <taxon>Insecta</taxon>
        <taxon>Pterygota</taxon>
        <taxon>Neoptera</taxon>
        <taxon>Endopterygota</taxon>
        <taxon>Lepidoptera</taxon>
        <taxon>Glossata</taxon>
        <taxon>Ditrysia</taxon>
        <taxon>Bombycoidea</taxon>
        <taxon>Lasiocampidae</taxon>
        <taxon>Dendrolimus</taxon>
    </lineage>
</organism>
<proteinExistence type="predicted"/>
<name>A0ACC1CKV0_9NEOP</name>
<dbReference type="Proteomes" id="UP000824533">
    <property type="component" value="Linkage Group LG22"/>
</dbReference>
<sequence>MFSTIIVLFTLLIFGINGYTPATPLIKNMYRGGIHFEGPHWTQSENALYWVDITGQRVHRLDADSGNITTREIGYGPVSWEKSLTKKKRVIYVFLIQRYISLFYIFNSLSLQTGTMGKEVGNEVDLDQGTLYMLDQYNYLNPMEKLRPVSISNGIAWTSDNKFMFYIDSPTRNIDVFDFDAEQGTIRNRRTLFSFKANNVTGVPDGMTIDSDGNLWVACFNGGKVIKIDSRAGKLIEQHTLPAKKVTSVMWGGHDLSTLFVTTSRVGLSTAELGLQPEAGSLFAIQGTGSKGLVENQFVFDDAANY</sequence>
<keyword evidence="2" id="KW-1185">Reference proteome</keyword>
<comment type="caution">
    <text evidence="1">The sequence shown here is derived from an EMBL/GenBank/DDBJ whole genome shotgun (WGS) entry which is preliminary data.</text>
</comment>
<accession>A0ACC1CKV0</accession>
<protein>
    <submittedName>
        <fullName evidence="1">Uncharacterized protein</fullName>
    </submittedName>
</protein>
<reference evidence="1 2" key="1">
    <citation type="journal article" date="2021" name="Front. Genet.">
        <title>Chromosome-Level Genome Assembly Reveals Significant Gene Expansion in the Toll and IMD Signaling Pathways of Dendrolimus kikuchii.</title>
        <authorList>
            <person name="Zhou J."/>
            <person name="Wu P."/>
            <person name="Xiong Z."/>
            <person name="Liu N."/>
            <person name="Zhao N."/>
            <person name="Ji M."/>
            <person name="Qiu Y."/>
            <person name="Yang B."/>
        </authorList>
    </citation>
    <scope>NUCLEOTIDE SEQUENCE [LARGE SCALE GENOMIC DNA]</scope>
    <source>
        <strain evidence="1">Ann1</strain>
    </source>
</reference>